<organism evidence="19 20">
    <name type="scientific">Trichomonascus ciferrii</name>
    <dbReference type="NCBI Taxonomy" id="44093"/>
    <lineage>
        <taxon>Eukaryota</taxon>
        <taxon>Fungi</taxon>
        <taxon>Dikarya</taxon>
        <taxon>Ascomycota</taxon>
        <taxon>Saccharomycotina</taxon>
        <taxon>Dipodascomycetes</taxon>
        <taxon>Dipodascales</taxon>
        <taxon>Trichomonascaceae</taxon>
        <taxon>Trichomonascus</taxon>
        <taxon>Trichomonascus ciferrii complex</taxon>
    </lineage>
</organism>
<keyword evidence="12" id="KW-0784">Thiamine biosynthesis</keyword>
<evidence type="ECO:0000256" key="15">
    <source>
        <dbReference type="ARBA" id="ARBA00047883"/>
    </source>
</evidence>
<dbReference type="UniPathway" id="UPA00060">
    <property type="reaction ID" value="UER00139"/>
</dbReference>
<evidence type="ECO:0000256" key="6">
    <source>
        <dbReference type="ARBA" id="ARBA00022679"/>
    </source>
</evidence>
<evidence type="ECO:0000256" key="4">
    <source>
        <dbReference type="ARBA" id="ARBA00004868"/>
    </source>
</evidence>
<reference evidence="19" key="1">
    <citation type="journal article" date="2019" name="G3 (Bethesda)">
        <title>Genome Assemblies of Two Rare Opportunistic Yeast Pathogens: Diutina rugosa (syn. Candida rugosa) and Trichomonascus ciferrii (syn. Candida ciferrii).</title>
        <authorList>
            <person name="Mixao V."/>
            <person name="Saus E."/>
            <person name="Hansen A.P."/>
            <person name="Lass-Florl C."/>
            <person name="Gabaldon T."/>
        </authorList>
    </citation>
    <scope>NUCLEOTIDE SEQUENCE</scope>
    <source>
        <strain evidence="19">CBS 4856</strain>
    </source>
</reference>
<evidence type="ECO:0000256" key="3">
    <source>
        <dbReference type="ARBA" id="ARBA00003814"/>
    </source>
</evidence>
<evidence type="ECO:0000259" key="18">
    <source>
        <dbReference type="Pfam" id="PF02581"/>
    </source>
</evidence>
<evidence type="ECO:0000256" key="11">
    <source>
        <dbReference type="ARBA" id="ARBA00022842"/>
    </source>
</evidence>
<dbReference type="NCBIfam" id="NF006830">
    <property type="entry name" value="PRK09355.1"/>
    <property type="match status" value="1"/>
</dbReference>
<comment type="pathway">
    <text evidence="5">Cofactor biosynthesis; thiamine diphosphate biosynthesis; thiamine phosphate from 4-amino-2-methyl-5-diphosphomethylpyrimidine and 4-methyl-5-(2-phosphoethyl)-thiazole: step 1/1.</text>
</comment>
<evidence type="ECO:0000256" key="7">
    <source>
        <dbReference type="ARBA" id="ARBA00022723"/>
    </source>
</evidence>
<comment type="cofactor">
    <cofactor evidence="2">
        <name>Mg(2+)</name>
        <dbReference type="ChEBI" id="CHEBI:18420"/>
    </cofactor>
</comment>
<dbReference type="Pfam" id="PF02110">
    <property type="entry name" value="HK"/>
    <property type="match status" value="1"/>
</dbReference>
<comment type="similarity">
    <text evidence="16">In the C-terminal section; belongs to the Thz kinase family.</text>
</comment>
<evidence type="ECO:0000256" key="17">
    <source>
        <dbReference type="ARBA" id="ARBA00061283"/>
    </source>
</evidence>
<name>A0A642V4P2_9ASCO</name>
<proteinExistence type="inferred from homology"/>
<sequence>MGFDKEKVDYSVYLVTDAPMVPEGLTLKHQVEQAVANGASIIQLREKTADTREFVKLAREIHEITKKADVPLIINDRVDVALAVDAEGVHVGQGDMDIPTLRRLFPGDNKIIGVSVNSVDEARQAIKDRVDYVGIGAVYGTATKNVKNPPFGPSGAREILTVLEEECDYDMKTVAIGGIKDTNSQLVKYLSTTPKGTKSLDGMAVVSCIMAVQDAGAATKKLRQVVGSDGPWVRARNDLATSSAALTEMVPKLAAKIAEISPLLHHITNGVVKNISANMSIAIGASPAMSEVVEEFADFSKVPNGALLINMGTASPEGVDIFKAAISHYNSQGRSIVFDPVGGGASAHRRAAVRTLLNAGVFDVIKGNEGEIFSAAQIQGTKMQGVDSRGSSELEKCISACKKLAHENHTTVLMTGQRDILVEGQEPYRVAVFKNGHEYLGKITGSGCMLGSLISAFSTVHQSDAFAAAASALILYTLAAEQAVKSPSVNGPGTFLPALIDAVHDLSQQSINGKTDWTKNANIEFL</sequence>
<keyword evidence="20" id="KW-1185">Reference proteome</keyword>
<comment type="catalytic activity">
    <reaction evidence="13">
        <text>4-methyl-5-(2-phosphooxyethyl)-thiazole + 4-amino-2-methyl-5-(diphosphooxymethyl)pyrimidine + H(+) = thiamine phosphate + diphosphate</text>
        <dbReference type="Rhea" id="RHEA:22328"/>
        <dbReference type="ChEBI" id="CHEBI:15378"/>
        <dbReference type="ChEBI" id="CHEBI:33019"/>
        <dbReference type="ChEBI" id="CHEBI:37575"/>
        <dbReference type="ChEBI" id="CHEBI:57841"/>
        <dbReference type="ChEBI" id="CHEBI:58296"/>
        <dbReference type="EC" id="2.5.1.3"/>
    </reaction>
</comment>
<keyword evidence="11" id="KW-0460">Magnesium</keyword>
<evidence type="ECO:0000256" key="2">
    <source>
        <dbReference type="ARBA" id="ARBA00001946"/>
    </source>
</evidence>
<dbReference type="FunFam" id="3.20.20.70:FF:000104">
    <property type="entry name" value="Thiamine biosynthetic bifunctional enzyme"/>
    <property type="match status" value="1"/>
</dbReference>
<keyword evidence="7" id="KW-0479">Metal-binding</keyword>
<comment type="similarity">
    <text evidence="17">In the N-terminal section; belongs to the thiamine-phosphate synthase family.</text>
</comment>
<dbReference type="PRINTS" id="PR01099">
    <property type="entry name" value="HYETHTZKNASE"/>
</dbReference>
<evidence type="ECO:0000256" key="10">
    <source>
        <dbReference type="ARBA" id="ARBA00022840"/>
    </source>
</evidence>
<comment type="catalytic activity">
    <reaction evidence="15">
        <text>2-[(2R,5Z)-2-carboxy-4-methylthiazol-5(2H)-ylidene]ethyl phosphate + 4-amino-2-methyl-5-(diphosphooxymethyl)pyrimidine + 2 H(+) = thiamine phosphate + CO2 + diphosphate</text>
        <dbReference type="Rhea" id="RHEA:47844"/>
        <dbReference type="ChEBI" id="CHEBI:15378"/>
        <dbReference type="ChEBI" id="CHEBI:16526"/>
        <dbReference type="ChEBI" id="CHEBI:33019"/>
        <dbReference type="ChEBI" id="CHEBI:37575"/>
        <dbReference type="ChEBI" id="CHEBI:57841"/>
        <dbReference type="ChEBI" id="CHEBI:62899"/>
        <dbReference type="EC" id="2.5.1.3"/>
    </reaction>
</comment>
<dbReference type="Gene3D" id="3.40.1190.20">
    <property type="match status" value="1"/>
</dbReference>
<evidence type="ECO:0000256" key="1">
    <source>
        <dbReference type="ARBA" id="ARBA00001771"/>
    </source>
</evidence>
<dbReference type="Proteomes" id="UP000761534">
    <property type="component" value="Unassembled WGS sequence"/>
</dbReference>
<evidence type="ECO:0000313" key="20">
    <source>
        <dbReference type="Proteomes" id="UP000761534"/>
    </source>
</evidence>
<dbReference type="NCBIfam" id="TIGR00693">
    <property type="entry name" value="thiE"/>
    <property type="match status" value="1"/>
</dbReference>
<dbReference type="GO" id="GO:0004789">
    <property type="term" value="F:thiamine-phosphate diphosphorylase activity"/>
    <property type="evidence" value="ECO:0007669"/>
    <property type="project" value="UniProtKB-EC"/>
</dbReference>
<dbReference type="InterPro" id="IPR034291">
    <property type="entry name" value="TMP_synthase"/>
</dbReference>
<dbReference type="InterPro" id="IPR036206">
    <property type="entry name" value="ThiamineP_synth_sf"/>
</dbReference>
<evidence type="ECO:0000256" key="8">
    <source>
        <dbReference type="ARBA" id="ARBA00022741"/>
    </source>
</evidence>
<dbReference type="PANTHER" id="PTHR20857:SF23">
    <property type="entry name" value="THIAMINE BIOSYNTHETIC BIFUNCTIONAL ENZYME"/>
    <property type="match status" value="1"/>
</dbReference>
<comment type="pathway">
    <text evidence="4">Cofactor biosynthesis; thiamine diphosphate biosynthesis; 4-methyl-5-(2-phosphoethyl)-thiazole from 5-(2-hydroxyethyl)-4-methylthiazole: step 1/1.</text>
</comment>
<dbReference type="InterPro" id="IPR000417">
    <property type="entry name" value="Hyethyz_kinase"/>
</dbReference>
<dbReference type="InterPro" id="IPR013785">
    <property type="entry name" value="Aldolase_TIM"/>
</dbReference>
<evidence type="ECO:0000256" key="16">
    <source>
        <dbReference type="ARBA" id="ARBA00061146"/>
    </source>
</evidence>
<dbReference type="SUPFAM" id="SSF51391">
    <property type="entry name" value="Thiamin phosphate synthase"/>
    <property type="match status" value="1"/>
</dbReference>
<protein>
    <recommendedName>
        <fullName evidence="18">Thiamine phosphate synthase/TenI domain-containing protein</fullName>
    </recommendedName>
</protein>
<dbReference type="OrthoDB" id="4994at2759"/>
<dbReference type="GO" id="GO:0009229">
    <property type="term" value="P:thiamine diphosphate biosynthetic process"/>
    <property type="evidence" value="ECO:0007669"/>
    <property type="project" value="UniProtKB-UniPathway"/>
</dbReference>
<evidence type="ECO:0000256" key="12">
    <source>
        <dbReference type="ARBA" id="ARBA00022977"/>
    </source>
</evidence>
<dbReference type="HAMAP" id="MF_00097">
    <property type="entry name" value="TMP_synthase"/>
    <property type="match status" value="1"/>
</dbReference>
<dbReference type="Gene3D" id="3.20.20.70">
    <property type="entry name" value="Aldolase class I"/>
    <property type="match status" value="1"/>
</dbReference>
<dbReference type="InterPro" id="IPR029056">
    <property type="entry name" value="Ribokinase-like"/>
</dbReference>
<dbReference type="EMBL" id="SWFS01000223">
    <property type="protein sequence ID" value="KAA8913566.1"/>
    <property type="molecule type" value="Genomic_DNA"/>
</dbReference>
<dbReference type="PANTHER" id="PTHR20857">
    <property type="entry name" value="THIAMINE-PHOSPHATE PYROPHOSPHORYLASE"/>
    <property type="match status" value="1"/>
</dbReference>
<dbReference type="InterPro" id="IPR022998">
    <property type="entry name" value="ThiamineP_synth_TenI"/>
</dbReference>
<dbReference type="SUPFAM" id="SSF53613">
    <property type="entry name" value="Ribokinase-like"/>
    <property type="match status" value="1"/>
</dbReference>
<dbReference type="GO" id="GO:0005737">
    <property type="term" value="C:cytoplasm"/>
    <property type="evidence" value="ECO:0007669"/>
    <property type="project" value="TreeGrafter"/>
</dbReference>
<comment type="catalytic activity">
    <reaction evidence="14">
        <text>2-(2-carboxy-4-methylthiazol-5-yl)ethyl phosphate + 4-amino-2-methyl-5-(diphosphooxymethyl)pyrimidine + 2 H(+) = thiamine phosphate + CO2 + diphosphate</text>
        <dbReference type="Rhea" id="RHEA:47848"/>
        <dbReference type="ChEBI" id="CHEBI:15378"/>
        <dbReference type="ChEBI" id="CHEBI:16526"/>
        <dbReference type="ChEBI" id="CHEBI:33019"/>
        <dbReference type="ChEBI" id="CHEBI:37575"/>
        <dbReference type="ChEBI" id="CHEBI:57841"/>
        <dbReference type="ChEBI" id="CHEBI:62890"/>
        <dbReference type="EC" id="2.5.1.3"/>
    </reaction>
</comment>
<keyword evidence="9" id="KW-0418">Kinase</keyword>
<evidence type="ECO:0000256" key="5">
    <source>
        <dbReference type="ARBA" id="ARBA00005165"/>
    </source>
</evidence>
<comment type="caution">
    <text evidence="19">The sequence shown here is derived from an EMBL/GenBank/DDBJ whole genome shotgun (WGS) entry which is preliminary data.</text>
</comment>
<feature type="domain" description="Thiamine phosphate synthase/TenI" evidence="18">
    <location>
        <begin position="12"/>
        <end position="209"/>
    </location>
</feature>
<keyword evidence="8" id="KW-0547">Nucleotide-binding</keyword>
<keyword evidence="10" id="KW-0067">ATP-binding</keyword>
<evidence type="ECO:0000256" key="13">
    <source>
        <dbReference type="ARBA" id="ARBA00047334"/>
    </source>
</evidence>
<keyword evidence="6" id="KW-0808">Transferase</keyword>
<comment type="function">
    <text evidence="3">Condenses 4-methyl-5-(beta-hydroxyethyl)thiazole monophosphate (THZ-P) and 2-methyl-4-amino-5-hydroxymethyl pyrimidine pyrophosphate (HMP-PP) to form thiamine monophosphate (TMP).</text>
</comment>
<dbReference type="Pfam" id="PF02581">
    <property type="entry name" value="TMP-TENI"/>
    <property type="match status" value="1"/>
</dbReference>
<dbReference type="GO" id="GO:0009228">
    <property type="term" value="P:thiamine biosynthetic process"/>
    <property type="evidence" value="ECO:0007669"/>
    <property type="project" value="UniProtKB-KW"/>
</dbReference>
<gene>
    <name evidence="19" type="ORF">TRICI_003170</name>
</gene>
<dbReference type="GO" id="GO:0004417">
    <property type="term" value="F:hydroxyethylthiazole kinase activity"/>
    <property type="evidence" value="ECO:0007669"/>
    <property type="project" value="UniProtKB-EC"/>
</dbReference>
<accession>A0A642V4P2</accession>
<dbReference type="CDD" id="cd00564">
    <property type="entry name" value="TMP_TenI"/>
    <property type="match status" value="1"/>
</dbReference>
<dbReference type="GO" id="GO:0005524">
    <property type="term" value="F:ATP binding"/>
    <property type="evidence" value="ECO:0007669"/>
    <property type="project" value="UniProtKB-KW"/>
</dbReference>
<dbReference type="VEuPathDB" id="FungiDB:TRICI_003170"/>
<dbReference type="AlphaFoldDB" id="A0A642V4P2"/>
<dbReference type="HAMAP" id="MF_00228">
    <property type="entry name" value="Thz_kinase"/>
    <property type="match status" value="1"/>
</dbReference>
<evidence type="ECO:0000313" key="19">
    <source>
        <dbReference type="EMBL" id="KAA8913566.1"/>
    </source>
</evidence>
<dbReference type="CDD" id="cd01170">
    <property type="entry name" value="THZ_kinase"/>
    <property type="match status" value="1"/>
</dbReference>
<evidence type="ECO:0000256" key="9">
    <source>
        <dbReference type="ARBA" id="ARBA00022777"/>
    </source>
</evidence>
<dbReference type="GO" id="GO:0000287">
    <property type="term" value="F:magnesium ion binding"/>
    <property type="evidence" value="ECO:0007669"/>
    <property type="project" value="InterPro"/>
</dbReference>
<evidence type="ECO:0000256" key="14">
    <source>
        <dbReference type="ARBA" id="ARBA00047851"/>
    </source>
</evidence>
<comment type="catalytic activity">
    <reaction evidence="1">
        <text>5-(2-hydroxyethyl)-4-methylthiazole + ATP = 4-methyl-5-(2-phosphooxyethyl)-thiazole + ADP + H(+)</text>
        <dbReference type="Rhea" id="RHEA:24212"/>
        <dbReference type="ChEBI" id="CHEBI:15378"/>
        <dbReference type="ChEBI" id="CHEBI:17957"/>
        <dbReference type="ChEBI" id="CHEBI:30616"/>
        <dbReference type="ChEBI" id="CHEBI:58296"/>
        <dbReference type="ChEBI" id="CHEBI:456216"/>
        <dbReference type="EC" id="2.7.1.50"/>
    </reaction>
</comment>